<reference evidence="2" key="1">
    <citation type="submission" date="2022-11" db="UniProtKB">
        <authorList>
            <consortium name="WormBaseParasite"/>
        </authorList>
    </citation>
    <scope>IDENTIFICATION</scope>
</reference>
<protein>
    <submittedName>
        <fullName evidence="2">PH domain-containing protein</fullName>
    </submittedName>
</protein>
<dbReference type="Proteomes" id="UP000887564">
    <property type="component" value="Unplaced"/>
</dbReference>
<proteinExistence type="predicted"/>
<dbReference type="WBParaSite" id="PEQ_0001377101-mRNA-1">
    <property type="protein sequence ID" value="PEQ_0001377101-mRNA-1"/>
    <property type="gene ID" value="PEQ_0001377101"/>
</dbReference>
<name>A0A914SII6_PAREQ</name>
<sequence>MGDVSTLPATTEREGLWSSCKPRGRSLFLFVRSAREKERWFHRLREACSQYRKQPSPPHIVSGKSREASPASVSYSIILKSPFGLV</sequence>
<organism evidence="1 2">
    <name type="scientific">Parascaris equorum</name>
    <name type="common">Equine roundworm</name>
    <dbReference type="NCBI Taxonomy" id="6256"/>
    <lineage>
        <taxon>Eukaryota</taxon>
        <taxon>Metazoa</taxon>
        <taxon>Ecdysozoa</taxon>
        <taxon>Nematoda</taxon>
        <taxon>Chromadorea</taxon>
        <taxon>Rhabditida</taxon>
        <taxon>Spirurina</taxon>
        <taxon>Ascaridomorpha</taxon>
        <taxon>Ascaridoidea</taxon>
        <taxon>Ascarididae</taxon>
        <taxon>Parascaris</taxon>
    </lineage>
</organism>
<evidence type="ECO:0000313" key="2">
    <source>
        <dbReference type="WBParaSite" id="PEQ_0001377101-mRNA-1"/>
    </source>
</evidence>
<keyword evidence="1" id="KW-1185">Reference proteome</keyword>
<evidence type="ECO:0000313" key="1">
    <source>
        <dbReference type="Proteomes" id="UP000887564"/>
    </source>
</evidence>
<accession>A0A914SII6</accession>
<dbReference type="AlphaFoldDB" id="A0A914SII6"/>